<dbReference type="GO" id="GO:0005506">
    <property type="term" value="F:iron ion binding"/>
    <property type="evidence" value="ECO:0007669"/>
    <property type="project" value="InterPro"/>
</dbReference>
<dbReference type="InterPro" id="IPR002401">
    <property type="entry name" value="Cyt_P450_E_grp-I"/>
</dbReference>
<feature type="signal peptide" evidence="10">
    <location>
        <begin position="1"/>
        <end position="23"/>
    </location>
</feature>
<keyword evidence="7 9" id="KW-0503">Monooxygenase</keyword>
<dbReference type="Proteomes" id="UP001190926">
    <property type="component" value="Unassembled WGS sequence"/>
</dbReference>
<organism evidence="11 12">
    <name type="scientific">Perilla frutescens var. hirtella</name>
    <name type="common">Perilla citriodora</name>
    <name type="synonym">Perilla setoyensis</name>
    <dbReference type="NCBI Taxonomy" id="608512"/>
    <lineage>
        <taxon>Eukaryota</taxon>
        <taxon>Viridiplantae</taxon>
        <taxon>Streptophyta</taxon>
        <taxon>Embryophyta</taxon>
        <taxon>Tracheophyta</taxon>
        <taxon>Spermatophyta</taxon>
        <taxon>Magnoliopsida</taxon>
        <taxon>eudicotyledons</taxon>
        <taxon>Gunneridae</taxon>
        <taxon>Pentapetalae</taxon>
        <taxon>asterids</taxon>
        <taxon>lamiids</taxon>
        <taxon>Lamiales</taxon>
        <taxon>Lamiaceae</taxon>
        <taxon>Nepetoideae</taxon>
        <taxon>Elsholtzieae</taxon>
        <taxon>Perilla</taxon>
    </lineage>
</organism>
<evidence type="ECO:0000313" key="11">
    <source>
        <dbReference type="EMBL" id="KAH6820228.1"/>
    </source>
</evidence>
<comment type="similarity">
    <text evidence="2 9">Belongs to the cytochrome P450 family.</text>
</comment>
<keyword evidence="3 8" id="KW-0349">Heme</keyword>
<keyword evidence="5 9" id="KW-0560">Oxidoreductase</keyword>
<dbReference type="SUPFAM" id="SSF48264">
    <property type="entry name" value="Cytochrome P450"/>
    <property type="match status" value="1"/>
</dbReference>
<name>A0AAD4IRJ2_PERFH</name>
<dbReference type="PRINTS" id="PR00385">
    <property type="entry name" value="P450"/>
</dbReference>
<feature type="binding site" description="axial binding residue" evidence="8">
    <location>
        <position position="426"/>
    </location>
    <ligand>
        <name>heme</name>
        <dbReference type="ChEBI" id="CHEBI:30413"/>
    </ligand>
    <ligandPart>
        <name>Fe</name>
        <dbReference type="ChEBI" id="CHEBI:18248"/>
    </ligandPart>
</feature>
<evidence type="ECO:0000256" key="8">
    <source>
        <dbReference type="PIRSR" id="PIRSR602401-1"/>
    </source>
</evidence>
<proteinExistence type="inferred from homology"/>
<dbReference type="Gene3D" id="1.10.630.10">
    <property type="entry name" value="Cytochrome P450"/>
    <property type="match status" value="1"/>
</dbReference>
<dbReference type="GO" id="GO:0016705">
    <property type="term" value="F:oxidoreductase activity, acting on paired donors, with incorporation or reduction of molecular oxygen"/>
    <property type="evidence" value="ECO:0007669"/>
    <property type="project" value="InterPro"/>
</dbReference>
<dbReference type="InterPro" id="IPR050651">
    <property type="entry name" value="Plant_Cytochrome_P450_Monoox"/>
</dbReference>
<gene>
    <name evidence="11" type="ORF">C2S53_008808</name>
</gene>
<sequence>MYIFLSCVCAAISIFLISKHLNARKHRNLPPSPAALPICGHLHLLKPVAHRALHALSKKHGAVMHLHLGRLPVVVVSSPSAAEECLVKNDTIFANRPQSLAGNILGYNNTSIGFAPYGDHWRNLRRVTTIQVFSSASLQRSSATRCEETRFLARKMLQGSDHHQWRKVNLKSLFFELVYNVAMVMVVGRRGTVMDDMFGPSKILDVCDYIPLLKWIDLLGIRRKMESLNERRDSFLQSLIDEGRSKIADSSSVVENKSYVERLLSMQRDEPEYYTDEVLKGLIQPLFTAGTHTVALTMEWAMSLLLNHPNELEKARKEIDENVGAGKLLEDSDLQKLAYLRCIMNETLRLYPVGPLLIPHCSSRDCNVGGFDIPKGTTLLVNAWAIQRDPELWEDPEMFNPERFKGLEREYDGCRFVPFGAGRRACPGAGMAMSMMGLALGSFIQCFDWEREGNELVDLEQVLGLTLSKANPLEALCRPRSSIMSLLSQLSDL</sequence>
<protein>
    <recommendedName>
        <fullName evidence="13">Cytochrome P450</fullName>
    </recommendedName>
</protein>
<dbReference type="GO" id="GO:0004497">
    <property type="term" value="F:monooxygenase activity"/>
    <property type="evidence" value="ECO:0007669"/>
    <property type="project" value="UniProtKB-KW"/>
</dbReference>
<dbReference type="EMBL" id="SDAM02004199">
    <property type="protein sequence ID" value="KAH6820228.1"/>
    <property type="molecule type" value="Genomic_DNA"/>
</dbReference>
<dbReference type="FunFam" id="1.10.630.10:FF:000081">
    <property type="entry name" value="Cytochrome P450 CYP81N5"/>
    <property type="match status" value="1"/>
</dbReference>
<evidence type="ECO:0000256" key="1">
    <source>
        <dbReference type="ARBA" id="ARBA00004167"/>
    </source>
</evidence>
<keyword evidence="12" id="KW-1185">Reference proteome</keyword>
<accession>A0AAD4IRJ2</accession>
<reference evidence="11 12" key="1">
    <citation type="journal article" date="2021" name="Nat. Commun.">
        <title>Incipient diploidization of the medicinal plant Perilla within 10,000 years.</title>
        <authorList>
            <person name="Zhang Y."/>
            <person name="Shen Q."/>
            <person name="Leng L."/>
            <person name="Zhang D."/>
            <person name="Chen S."/>
            <person name="Shi Y."/>
            <person name="Ning Z."/>
            <person name="Chen S."/>
        </authorList>
    </citation>
    <scope>NUCLEOTIDE SEQUENCE [LARGE SCALE GENOMIC DNA]</scope>
    <source>
        <strain evidence="12">cv. PC099</strain>
    </source>
</reference>
<comment type="cofactor">
    <cofactor evidence="8">
        <name>heme</name>
        <dbReference type="ChEBI" id="CHEBI:30413"/>
    </cofactor>
</comment>
<keyword evidence="4 8" id="KW-0479">Metal-binding</keyword>
<evidence type="ECO:0008006" key="13">
    <source>
        <dbReference type="Google" id="ProtNLM"/>
    </source>
</evidence>
<evidence type="ECO:0000256" key="7">
    <source>
        <dbReference type="ARBA" id="ARBA00023033"/>
    </source>
</evidence>
<evidence type="ECO:0000256" key="5">
    <source>
        <dbReference type="ARBA" id="ARBA00023002"/>
    </source>
</evidence>
<dbReference type="GO" id="GO:0020037">
    <property type="term" value="F:heme binding"/>
    <property type="evidence" value="ECO:0007669"/>
    <property type="project" value="InterPro"/>
</dbReference>
<evidence type="ECO:0000256" key="3">
    <source>
        <dbReference type="ARBA" id="ARBA00022617"/>
    </source>
</evidence>
<dbReference type="AlphaFoldDB" id="A0AAD4IRJ2"/>
<comment type="caution">
    <text evidence="11">The sequence shown here is derived from an EMBL/GenBank/DDBJ whole genome shotgun (WGS) entry which is preliminary data.</text>
</comment>
<dbReference type="GO" id="GO:0016020">
    <property type="term" value="C:membrane"/>
    <property type="evidence" value="ECO:0007669"/>
    <property type="project" value="UniProtKB-SubCell"/>
</dbReference>
<keyword evidence="6 8" id="KW-0408">Iron</keyword>
<evidence type="ECO:0000313" key="12">
    <source>
        <dbReference type="Proteomes" id="UP001190926"/>
    </source>
</evidence>
<dbReference type="PROSITE" id="PS00086">
    <property type="entry name" value="CYTOCHROME_P450"/>
    <property type="match status" value="1"/>
</dbReference>
<evidence type="ECO:0000256" key="4">
    <source>
        <dbReference type="ARBA" id="ARBA00022723"/>
    </source>
</evidence>
<evidence type="ECO:0000256" key="9">
    <source>
        <dbReference type="RuleBase" id="RU000461"/>
    </source>
</evidence>
<feature type="chain" id="PRO_5042158987" description="Cytochrome P450" evidence="10">
    <location>
        <begin position="24"/>
        <end position="493"/>
    </location>
</feature>
<dbReference type="PANTHER" id="PTHR47947">
    <property type="entry name" value="CYTOCHROME P450 82C3-RELATED"/>
    <property type="match status" value="1"/>
</dbReference>
<dbReference type="InterPro" id="IPR036396">
    <property type="entry name" value="Cyt_P450_sf"/>
</dbReference>
<keyword evidence="10" id="KW-0732">Signal</keyword>
<dbReference type="PRINTS" id="PR00463">
    <property type="entry name" value="EP450I"/>
</dbReference>
<dbReference type="Pfam" id="PF00067">
    <property type="entry name" value="p450"/>
    <property type="match status" value="1"/>
</dbReference>
<evidence type="ECO:0000256" key="6">
    <source>
        <dbReference type="ARBA" id="ARBA00023004"/>
    </source>
</evidence>
<dbReference type="InterPro" id="IPR001128">
    <property type="entry name" value="Cyt_P450"/>
</dbReference>
<dbReference type="CDD" id="cd20653">
    <property type="entry name" value="CYP81"/>
    <property type="match status" value="1"/>
</dbReference>
<evidence type="ECO:0000256" key="2">
    <source>
        <dbReference type="ARBA" id="ARBA00010617"/>
    </source>
</evidence>
<evidence type="ECO:0000256" key="10">
    <source>
        <dbReference type="SAM" id="SignalP"/>
    </source>
</evidence>
<comment type="subcellular location">
    <subcellularLocation>
        <location evidence="1">Membrane</location>
        <topology evidence="1">Single-pass membrane protein</topology>
    </subcellularLocation>
</comment>
<dbReference type="PANTHER" id="PTHR47947:SF3">
    <property type="entry name" value="CYTOCHROME P450 81D1-LIKE"/>
    <property type="match status" value="1"/>
</dbReference>
<dbReference type="InterPro" id="IPR017972">
    <property type="entry name" value="Cyt_P450_CS"/>
</dbReference>